<keyword evidence="7" id="KW-1185">Reference proteome</keyword>
<dbReference type="GO" id="GO:0016620">
    <property type="term" value="F:oxidoreductase activity, acting on the aldehyde or oxo group of donors, NAD or NADP as acceptor"/>
    <property type="evidence" value="ECO:0007669"/>
    <property type="project" value="InterPro"/>
</dbReference>
<reference evidence="6" key="1">
    <citation type="submission" date="2022-06" db="EMBL/GenBank/DDBJ databases">
        <title>Sphingomonas sp. nov. isolated from rhizosphere soil of tomato.</title>
        <authorList>
            <person name="Dong H."/>
            <person name="Gao R."/>
        </authorList>
    </citation>
    <scope>NUCLEOTIDE SEQUENCE</scope>
    <source>
        <strain evidence="6">MMSM24</strain>
    </source>
</reference>
<feature type="active site" evidence="3">
    <location>
        <position position="261"/>
    </location>
</feature>
<protein>
    <submittedName>
        <fullName evidence="6">Aldehyde dehydrogenase</fullName>
    </submittedName>
</protein>
<dbReference type="CDD" id="cd07139">
    <property type="entry name" value="ALDH_AldA-Rv0768"/>
    <property type="match status" value="1"/>
</dbReference>
<organism evidence="6 7">
    <name type="scientific">Sphingomonas lycopersici</name>
    <dbReference type="NCBI Taxonomy" id="2951807"/>
    <lineage>
        <taxon>Bacteria</taxon>
        <taxon>Pseudomonadati</taxon>
        <taxon>Pseudomonadota</taxon>
        <taxon>Alphaproteobacteria</taxon>
        <taxon>Sphingomonadales</taxon>
        <taxon>Sphingomonadaceae</taxon>
        <taxon>Sphingomonas</taxon>
    </lineage>
</organism>
<dbReference type="AlphaFoldDB" id="A0AA41Z5Y5"/>
<comment type="similarity">
    <text evidence="1 4">Belongs to the aldehyde dehydrogenase family.</text>
</comment>
<name>A0AA41Z5Y5_9SPHN</name>
<evidence type="ECO:0000313" key="7">
    <source>
        <dbReference type="Proteomes" id="UP001165565"/>
    </source>
</evidence>
<sequence length="493" mass="52195">MANTQPDGVRLAHPDRLFIGGEWIAPAAGGTIAIVSPHNEQLAAIVAEAREADMDAAVDAARHAFDAGPWPRMPVAERAAALRRMADHLRARQAELAAAFVAQIGALASFAPVAAAQGTETLAGYADIGEHYEWETRRPSTLPGNLSVLVREPVGVVAAIAPWNMPYSIMIQKIAPALICGCTVIMKPAPETPLEAYLIAEAAAAAGLPPGVLNLVPAHRDAADHLVRHRGVDKISFTGSTVAGRRIASVAGERIARVTLELGGKSPAIVLDDMPAEAAGAILARTITVLSGQVCAMLSRAIVPAHRVDAIAAAIAAEMQRVRIGSPLDPATEMGPIAMRRQLERIEHYVETGKREGARLVTGGGRPAHLATGYYFEPTLFTEVDNQMTIAREEIFGPVLTLIAARDTDHAIEIANDSDYGLNSAVLTNDRDAVYRIGRRLRAGNVGHNGMKADFSLPFGGFKQSGVGREGGVEGLMPYLETKVMQIESEAAA</sequence>
<dbReference type="PANTHER" id="PTHR42804">
    <property type="entry name" value="ALDEHYDE DEHYDROGENASE"/>
    <property type="match status" value="1"/>
</dbReference>
<dbReference type="InterPro" id="IPR016161">
    <property type="entry name" value="Ald_DH/histidinol_DH"/>
</dbReference>
<evidence type="ECO:0000313" key="6">
    <source>
        <dbReference type="EMBL" id="MCW6533513.1"/>
    </source>
</evidence>
<evidence type="ECO:0000256" key="4">
    <source>
        <dbReference type="RuleBase" id="RU003345"/>
    </source>
</evidence>
<gene>
    <name evidence="6" type="ORF">NEE01_01805</name>
</gene>
<comment type="caution">
    <text evidence="6">The sequence shown here is derived from an EMBL/GenBank/DDBJ whole genome shotgun (WGS) entry which is preliminary data.</text>
</comment>
<dbReference type="FunFam" id="3.40.605.10:FF:000007">
    <property type="entry name" value="NAD/NADP-dependent betaine aldehyde dehydrogenase"/>
    <property type="match status" value="1"/>
</dbReference>
<dbReference type="EMBL" id="JANFAV010000001">
    <property type="protein sequence ID" value="MCW6533513.1"/>
    <property type="molecule type" value="Genomic_DNA"/>
</dbReference>
<dbReference type="Pfam" id="PF00171">
    <property type="entry name" value="Aldedh"/>
    <property type="match status" value="1"/>
</dbReference>
<dbReference type="PROSITE" id="PS00687">
    <property type="entry name" value="ALDEHYDE_DEHYDR_GLU"/>
    <property type="match status" value="1"/>
</dbReference>
<evidence type="ECO:0000256" key="3">
    <source>
        <dbReference type="PROSITE-ProRule" id="PRU10007"/>
    </source>
</evidence>
<accession>A0AA41Z5Y5</accession>
<evidence type="ECO:0000256" key="2">
    <source>
        <dbReference type="ARBA" id="ARBA00023002"/>
    </source>
</evidence>
<keyword evidence="2 4" id="KW-0560">Oxidoreductase</keyword>
<dbReference type="Gene3D" id="3.40.309.10">
    <property type="entry name" value="Aldehyde Dehydrogenase, Chain A, domain 2"/>
    <property type="match status" value="1"/>
</dbReference>
<dbReference type="Proteomes" id="UP001165565">
    <property type="component" value="Unassembled WGS sequence"/>
</dbReference>
<dbReference type="InterPro" id="IPR016163">
    <property type="entry name" value="Ald_DH_C"/>
</dbReference>
<dbReference type="InterPro" id="IPR029510">
    <property type="entry name" value="Ald_DH_CS_GLU"/>
</dbReference>
<feature type="domain" description="Aldehyde dehydrogenase" evidence="5">
    <location>
        <begin position="23"/>
        <end position="484"/>
    </location>
</feature>
<dbReference type="InterPro" id="IPR016162">
    <property type="entry name" value="Ald_DH_N"/>
</dbReference>
<dbReference type="PANTHER" id="PTHR42804:SF1">
    <property type="entry name" value="ALDEHYDE DEHYDROGENASE-RELATED"/>
    <property type="match status" value="1"/>
</dbReference>
<dbReference type="InterPro" id="IPR015590">
    <property type="entry name" value="Aldehyde_DH_dom"/>
</dbReference>
<evidence type="ECO:0000259" key="5">
    <source>
        <dbReference type="Pfam" id="PF00171"/>
    </source>
</evidence>
<dbReference type="RefSeq" id="WP_265267537.1">
    <property type="nucleotide sequence ID" value="NZ_JANFAV010000001.1"/>
</dbReference>
<dbReference type="SUPFAM" id="SSF53720">
    <property type="entry name" value="ALDH-like"/>
    <property type="match status" value="1"/>
</dbReference>
<evidence type="ECO:0000256" key="1">
    <source>
        <dbReference type="ARBA" id="ARBA00009986"/>
    </source>
</evidence>
<dbReference type="Gene3D" id="3.40.605.10">
    <property type="entry name" value="Aldehyde Dehydrogenase, Chain A, domain 1"/>
    <property type="match status" value="1"/>
</dbReference>
<proteinExistence type="inferred from homology"/>